<dbReference type="EMBL" id="PJQY01000837">
    <property type="protein sequence ID" value="PQQ07650.1"/>
    <property type="molecule type" value="Genomic_DNA"/>
</dbReference>
<reference evidence="1 2" key="1">
    <citation type="submission" date="2018-02" db="EMBL/GenBank/DDBJ databases">
        <title>Draft genome of wild Prunus yedoensis var. nudiflora.</title>
        <authorList>
            <person name="Baek S."/>
            <person name="Kim J.-H."/>
            <person name="Choi K."/>
            <person name="Kim G.-B."/>
            <person name="Cho A."/>
            <person name="Jang H."/>
            <person name="Shin C.-H."/>
            <person name="Yu H.-J."/>
            <person name="Mun J.-H."/>
        </authorList>
    </citation>
    <scope>NUCLEOTIDE SEQUENCE [LARGE SCALE GENOMIC DNA]</scope>
    <source>
        <strain evidence="2">cv. Jeju island</strain>
        <tissue evidence="1">Leaf</tissue>
    </source>
</reference>
<proteinExistence type="predicted"/>
<evidence type="ECO:0000313" key="2">
    <source>
        <dbReference type="Proteomes" id="UP000250321"/>
    </source>
</evidence>
<dbReference type="AlphaFoldDB" id="A0A314YN03"/>
<name>A0A314YN03_PRUYE</name>
<accession>A0A314YN03</accession>
<dbReference type="Proteomes" id="UP000250321">
    <property type="component" value="Unassembled WGS sequence"/>
</dbReference>
<keyword evidence="2" id="KW-1185">Reference proteome</keyword>
<gene>
    <name evidence="1" type="ORF">Pyn_04586</name>
</gene>
<protein>
    <submittedName>
        <fullName evidence="1">Uncharacterized protein</fullName>
    </submittedName>
</protein>
<evidence type="ECO:0000313" key="1">
    <source>
        <dbReference type="EMBL" id="PQQ07650.1"/>
    </source>
</evidence>
<sequence>MLLLPKNEASCNEIVKSIVELPDVVADACIRMKLPWIALESLQREEAEVATLLQHMYHF</sequence>
<organism evidence="1 2">
    <name type="scientific">Prunus yedoensis var. nudiflora</name>
    <dbReference type="NCBI Taxonomy" id="2094558"/>
    <lineage>
        <taxon>Eukaryota</taxon>
        <taxon>Viridiplantae</taxon>
        <taxon>Streptophyta</taxon>
        <taxon>Embryophyta</taxon>
        <taxon>Tracheophyta</taxon>
        <taxon>Spermatophyta</taxon>
        <taxon>Magnoliopsida</taxon>
        <taxon>eudicotyledons</taxon>
        <taxon>Gunneridae</taxon>
        <taxon>Pentapetalae</taxon>
        <taxon>rosids</taxon>
        <taxon>fabids</taxon>
        <taxon>Rosales</taxon>
        <taxon>Rosaceae</taxon>
        <taxon>Amygdaloideae</taxon>
        <taxon>Amygdaleae</taxon>
        <taxon>Prunus</taxon>
    </lineage>
</organism>
<comment type="caution">
    <text evidence="1">The sequence shown here is derived from an EMBL/GenBank/DDBJ whole genome shotgun (WGS) entry which is preliminary data.</text>
</comment>